<dbReference type="Gramene" id="KCW59876">
    <property type="protein sequence ID" value="KCW59876"/>
    <property type="gene ID" value="EUGRSUZ_H02609"/>
</dbReference>
<dbReference type="EMBL" id="KK198760">
    <property type="protein sequence ID" value="KCW59876.1"/>
    <property type="molecule type" value="Genomic_DNA"/>
</dbReference>
<sequence>MSRQDFELFRASECSLSLLLWIIPLPFREMSPSCFWLRMRAMKDGSARKQKEGRQERRGSEMQIVLKQQERERERERDEMRVANQGRCTKNLWLKDGAGPG</sequence>
<organism evidence="1">
    <name type="scientific">Eucalyptus grandis</name>
    <name type="common">Flooded gum</name>
    <dbReference type="NCBI Taxonomy" id="71139"/>
    <lineage>
        <taxon>Eukaryota</taxon>
        <taxon>Viridiplantae</taxon>
        <taxon>Streptophyta</taxon>
        <taxon>Embryophyta</taxon>
        <taxon>Tracheophyta</taxon>
        <taxon>Spermatophyta</taxon>
        <taxon>Magnoliopsida</taxon>
        <taxon>eudicotyledons</taxon>
        <taxon>Gunneridae</taxon>
        <taxon>Pentapetalae</taxon>
        <taxon>rosids</taxon>
        <taxon>malvids</taxon>
        <taxon>Myrtales</taxon>
        <taxon>Myrtaceae</taxon>
        <taxon>Myrtoideae</taxon>
        <taxon>Eucalypteae</taxon>
        <taxon>Eucalyptus</taxon>
    </lineage>
</organism>
<name>A0A059B1X1_EUCGR</name>
<dbReference type="InParanoid" id="A0A059B1X1"/>
<protein>
    <submittedName>
        <fullName evidence="1">Uncharacterized protein</fullName>
    </submittedName>
</protein>
<accession>A0A059B1X1</accession>
<reference evidence="1" key="1">
    <citation type="submission" date="2013-07" db="EMBL/GenBank/DDBJ databases">
        <title>The genome of Eucalyptus grandis.</title>
        <authorList>
            <person name="Schmutz J."/>
            <person name="Hayes R."/>
            <person name="Myburg A."/>
            <person name="Tuskan G."/>
            <person name="Grattapaglia D."/>
            <person name="Rokhsar D.S."/>
        </authorList>
    </citation>
    <scope>NUCLEOTIDE SEQUENCE</scope>
    <source>
        <tissue evidence="1">Leaf extractions</tissue>
    </source>
</reference>
<gene>
    <name evidence="1" type="ORF">EUGRSUZ_H02609</name>
</gene>
<proteinExistence type="predicted"/>
<evidence type="ECO:0000313" key="1">
    <source>
        <dbReference type="EMBL" id="KCW59876.1"/>
    </source>
</evidence>
<dbReference type="AlphaFoldDB" id="A0A059B1X1"/>